<dbReference type="EMBL" id="BTRK01000006">
    <property type="protein sequence ID" value="GMR57577.1"/>
    <property type="molecule type" value="Genomic_DNA"/>
</dbReference>
<name>A0AAN5D8B7_9BILA</name>
<dbReference type="SUPFAM" id="SSF56112">
    <property type="entry name" value="Protein kinase-like (PK-like)"/>
    <property type="match status" value="1"/>
</dbReference>
<dbReference type="Gene3D" id="1.10.510.10">
    <property type="entry name" value="Transferase(Phosphotransferase) domain 1"/>
    <property type="match status" value="1"/>
</dbReference>
<dbReference type="AlphaFoldDB" id="A0AAN5D8B7"/>
<evidence type="ECO:0000259" key="8">
    <source>
        <dbReference type="PROSITE" id="PS50011"/>
    </source>
</evidence>
<dbReference type="GO" id="GO:0004707">
    <property type="term" value="F:MAP kinase activity"/>
    <property type="evidence" value="ECO:0007669"/>
    <property type="project" value="UniProtKB-EC"/>
</dbReference>
<keyword evidence="10" id="KW-1185">Reference proteome</keyword>
<feature type="non-terminal residue" evidence="9">
    <location>
        <position position="1"/>
    </location>
</feature>
<evidence type="ECO:0000256" key="6">
    <source>
        <dbReference type="ARBA" id="ARBA00047592"/>
    </source>
</evidence>
<feature type="non-terminal residue" evidence="9">
    <location>
        <position position="330"/>
    </location>
</feature>
<dbReference type="InterPro" id="IPR000719">
    <property type="entry name" value="Prot_kinase_dom"/>
</dbReference>
<keyword evidence="4" id="KW-0418">Kinase</keyword>
<keyword evidence="3" id="KW-0547">Nucleotide-binding</keyword>
<evidence type="ECO:0000256" key="3">
    <source>
        <dbReference type="ARBA" id="ARBA00022741"/>
    </source>
</evidence>
<keyword evidence="1" id="KW-0723">Serine/threonine-protein kinase</keyword>
<keyword evidence="5" id="KW-0067">ATP-binding</keyword>
<dbReference type="GO" id="GO:0005524">
    <property type="term" value="F:ATP binding"/>
    <property type="evidence" value="ECO:0007669"/>
    <property type="project" value="UniProtKB-KW"/>
</dbReference>
<evidence type="ECO:0000256" key="4">
    <source>
        <dbReference type="ARBA" id="ARBA00022777"/>
    </source>
</evidence>
<dbReference type="PROSITE" id="PS50011">
    <property type="entry name" value="PROTEIN_KINASE_DOM"/>
    <property type="match status" value="1"/>
</dbReference>
<dbReference type="Gene3D" id="3.30.200.20">
    <property type="entry name" value="Phosphorylase Kinase, domain 1"/>
    <property type="match status" value="1"/>
</dbReference>
<dbReference type="FunFam" id="1.10.510.10:FF:000040">
    <property type="entry name" value="Mitogen-activated protein kinase"/>
    <property type="match status" value="1"/>
</dbReference>
<dbReference type="PANTHER" id="PTHR24055">
    <property type="entry name" value="MITOGEN-ACTIVATED PROTEIN KINASE"/>
    <property type="match status" value="1"/>
</dbReference>
<reference evidence="10" key="1">
    <citation type="submission" date="2022-10" db="EMBL/GenBank/DDBJ databases">
        <title>Genome assembly of Pristionchus species.</title>
        <authorList>
            <person name="Yoshida K."/>
            <person name="Sommer R.J."/>
        </authorList>
    </citation>
    <scope>NUCLEOTIDE SEQUENCE [LARGE SCALE GENOMIC DNA]</scope>
    <source>
        <strain evidence="10">RS5460</strain>
    </source>
</reference>
<accession>A0AAN5D8B7</accession>
<evidence type="ECO:0000256" key="2">
    <source>
        <dbReference type="ARBA" id="ARBA00022679"/>
    </source>
</evidence>
<dbReference type="InterPro" id="IPR011009">
    <property type="entry name" value="Kinase-like_dom_sf"/>
</dbReference>
<protein>
    <recommendedName>
        <fullName evidence="8">Protein kinase domain-containing protein</fullName>
    </recommendedName>
</protein>
<dbReference type="PROSITE" id="PS01351">
    <property type="entry name" value="MAPK"/>
    <property type="match status" value="1"/>
</dbReference>
<comment type="caution">
    <text evidence="9">The sequence shown here is derived from an EMBL/GenBank/DDBJ whole genome shotgun (WGS) entry which is preliminary data.</text>
</comment>
<evidence type="ECO:0000256" key="5">
    <source>
        <dbReference type="ARBA" id="ARBA00022840"/>
    </source>
</evidence>
<proteinExistence type="predicted"/>
<dbReference type="InterPro" id="IPR050117">
    <property type="entry name" value="MAPK"/>
</dbReference>
<evidence type="ECO:0000256" key="7">
    <source>
        <dbReference type="ARBA" id="ARBA00048312"/>
    </source>
</evidence>
<gene>
    <name evidence="9" type="ORF">PMAYCL1PPCAC_27772</name>
</gene>
<dbReference type="SMART" id="SM00220">
    <property type="entry name" value="S_TKc"/>
    <property type="match status" value="1"/>
</dbReference>
<sequence length="330" mass="37969">RSGKKLALKKMPHVFQNMCACRRVYREISMLNSFQHDNVIGLVDVIRPQNPNFFQEISVFTELMETDLHKIIVSPQELTVEHVKLFVYQILRGLKYLHSAHILHRDIKPANLLVNSDCCLKICDFGLARVWDEKENAEMTHEVVTQYYRAPELLMGARIYTDAIDVWSVGCIFAELMDRNILFQAPGPLDQLDKIIDLVGTPSTEDMVLACDGARAHVLQLPIKRVDTRASFSKITKDDLAIDLLSRLLAFNPDQRIDVSEALHHPFLSDGRLRFHSLMCSCCSTNDNQRIFCNDLEPVHSAPFDPRWEQELARLTLFDQRDRLYNFAAN</sequence>
<dbReference type="Proteomes" id="UP001328107">
    <property type="component" value="Unassembled WGS sequence"/>
</dbReference>
<evidence type="ECO:0000313" key="9">
    <source>
        <dbReference type="EMBL" id="GMR57577.1"/>
    </source>
</evidence>
<dbReference type="Pfam" id="PF00069">
    <property type="entry name" value="Pkinase"/>
    <property type="match status" value="1"/>
</dbReference>
<dbReference type="PROSITE" id="PS00108">
    <property type="entry name" value="PROTEIN_KINASE_ST"/>
    <property type="match status" value="1"/>
</dbReference>
<dbReference type="GO" id="GO:0005737">
    <property type="term" value="C:cytoplasm"/>
    <property type="evidence" value="ECO:0007669"/>
    <property type="project" value="UniProtKB-ARBA"/>
</dbReference>
<evidence type="ECO:0000313" key="10">
    <source>
        <dbReference type="Proteomes" id="UP001328107"/>
    </source>
</evidence>
<comment type="catalytic activity">
    <reaction evidence="6">
        <text>L-threonyl-[protein] + ATP = O-phospho-L-threonyl-[protein] + ADP + H(+)</text>
        <dbReference type="Rhea" id="RHEA:46608"/>
        <dbReference type="Rhea" id="RHEA-COMP:11060"/>
        <dbReference type="Rhea" id="RHEA-COMP:11605"/>
        <dbReference type="ChEBI" id="CHEBI:15378"/>
        <dbReference type="ChEBI" id="CHEBI:30013"/>
        <dbReference type="ChEBI" id="CHEBI:30616"/>
        <dbReference type="ChEBI" id="CHEBI:61977"/>
        <dbReference type="ChEBI" id="CHEBI:456216"/>
        <dbReference type="EC" id="2.7.11.24"/>
    </reaction>
</comment>
<dbReference type="InterPro" id="IPR008271">
    <property type="entry name" value="Ser/Thr_kinase_AS"/>
</dbReference>
<evidence type="ECO:0000256" key="1">
    <source>
        <dbReference type="ARBA" id="ARBA00022527"/>
    </source>
</evidence>
<feature type="domain" description="Protein kinase" evidence="8">
    <location>
        <begin position="1"/>
        <end position="268"/>
    </location>
</feature>
<dbReference type="InterPro" id="IPR003527">
    <property type="entry name" value="MAP_kinase_CS"/>
</dbReference>
<keyword evidence="2" id="KW-0808">Transferase</keyword>
<comment type="catalytic activity">
    <reaction evidence="7">
        <text>L-seryl-[protein] + ATP = O-phospho-L-seryl-[protein] + ADP + H(+)</text>
        <dbReference type="Rhea" id="RHEA:17989"/>
        <dbReference type="Rhea" id="RHEA-COMP:9863"/>
        <dbReference type="Rhea" id="RHEA-COMP:11604"/>
        <dbReference type="ChEBI" id="CHEBI:15378"/>
        <dbReference type="ChEBI" id="CHEBI:29999"/>
        <dbReference type="ChEBI" id="CHEBI:30616"/>
        <dbReference type="ChEBI" id="CHEBI:83421"/>
        <dbReference type="ChEBI" id="CHEBI:456216"/>
        <dbReference type="EC" id="2.7.11.24"/>
    </reaction>
</comment>
<organism evidence="9 10">
    <name type="scientific">Pristionchus mayeri</name>
    <dbReference type="NCBI Taxonomy" id="1317129"/>
    <lineage>
        <taxon>Eukaryota</taxon>
        <taxon>Metazoa</taxon>
        <taxon>Ecdysozoa</taxon>
        <taxon>Nematoda</taxon>
        <taxon>Chromadorea</taxon>
        <taxon>Rhabditida</taxon>
        <taxon>Rhabditina</taxon>
        <taxon>Diplogasteromorpha</taxon>
        <taxon>Diplogasteroidea</taxon>
        <taxon>Neodiplogasteridae</taxon>
        <taxon>Pristionchus</taxon>
    </lineage>
</organism>